<dbReference type="PANTHER" id="PTHR30290">
    <property type="entry name" value="PERIPLASMIC BINDING COMPONENT OF ABC TRANSPORTER"/>
    <property type="match status" value="1"/>
</dbReference>
<comment type="similarity">
    <text evidence="1">Belongs to the bacterial solute-binding protein 5 family.</text>
</comment>
<evidence type="ECO:0000256" key="3">
    <source>
        <dbReference type="ARBA" id="ARBA00022729"/>
    </source>
</evidence>
<dbReference type="CDD" id="cd00995">
    <property type="entry name" value="PBP2_NikA_DppA_OppA_like"/>
    <property type="match status" value="1"/>
</dbReference>
<dbReference type="Pfam" id="PF00496">
    <property type="entry name" value="SBP_bac_5"/>
    <property type="match status" value="1"/>
</dbReference>
<accession>A0A0C1Z4X0</accession>
<dbReference type="AlphaFoldDB" id="A0A0C1Z4X0"/>
<dbReference type="InterPro" id="IPR000914">
    <property type="entry name" value="SBP_5_dom"/>
</dbReference>
<sequence length="608" mass="66604">MPARQRERARRRRERARAVASATFGALLLAGSVGGLAWVGAEQGAASEASARGPSSRAQALSATDIAALEPIVIALPQLPRKFDPLDDMEPWAERIADDLIFEGLVRRTHDRYPWVEPAIADRCEADRDHAVLTISCHIPRGIRFHDGSELGMEDVVYSLRYWLFEQRSGALERHGLVNYERVEIVDGPAEGRDRGRWVKLRFRKPEALALEAISTIKIVPVAAHSGRASRFTQAPIGTGPMRLTTLETDRIVLERFDDYRAPQRQAPTRKLVFRAINDGAAALTALRRGEIHLLAELAPHHVPVELGKPGMSARLYAWLVSPASYDVLLWNLGKGLSANPSVRAALHDALPHAAIARQIYRAPGLPAQAPVDLHDPTPIDLELLAGIRAGQPPPATLLTMPTLDADRRGSERAAAALDALGYRANAKGMRRGSGGPLRVLLAWDGHEGRASSIGTAIRRAWQLVGVSSPDASTSWRYLLSILDRGDFRVAMLHFSGHSDEDLFHMFHSRGALNLARVADEQLDAALDEYRAAPDRPARDLAKQRVAARLAELRVVSVLYAPAHVMLSSRRLTEMEFVDDLPRLDTLALSGGALEWGTNNGGFCATCQ</sequence>
<dbReference type="Gene3D" id="3.40.190.10">
    <property type="entry name" value="Periplasmic binding protein-like II"/>
    <property type="match status" value="1"/>
</dbReference>
<evidence type="ECO:0000313" key="6">
    <source>
        <dbReference type="Proteomes" id="UP000031599"/>
    </source>
</evidence>
<name>A0A0C1Z4X0_9BACT</name>
<keyword evidence="3" id="KW-0732">Signal</keyword>
<dbReference type="GO" id="GO:0030288">
    <property type="term" value="C:outer membrane-bounded periplasmic space"/>
    <property type="evidence" value="ECO:0007669"/>
    <property type="project" value="UniProtKB-ARBA"/>
</dbReference>
<dbReference type="PANTHER" id="PTHR30290:SF9">
    <property type="entry name" value="OLIGOPEPTIDE-BINDING PROTEIN APPA"/>
    <property type="match status" value="1"/>
</dbReference>
<dbReference type="Gene3D" id="3.10.105.10">
    <property type="entry name" value="Dipeptide-binding Protein, Domain 3"/>
    <property type="match status" value="1"/>
</dbReference>
<evidence type="ECO:0000256" key="2">
    <source>
        <dbReference type="ARBA" id="ARBA00022448"/>
    </source>
</evidence>
<gene>
    <name evidence="5" type="ORF">DB30_01126</name>
</gene>
<comment type="caution">
    <text evidence="5">The sequence shown here is derived from an EMBL/GenBank/DDBJ whole genome shotgun (WGS) entry which is preliminary data.</text>
</comment>
<feature type="domain" description="Solute-binding protein family 5" evidence="4">
    <location>
        <begin position="117"/>
        <end position="501"/>
    </location>
</feature>
<keyword evidence="2" id="KW-0813">Transport</keyword>
<proteinExistence type="inferred from homology"/>
<dbReference type="EMBL" id="JMCC02000121">
    <property type="protein sequence ID" value="KIG12689.1"/>
    <property type="molecule type" value="Genomic_DNA"/>
</dbReference>
<evidence type="ECO:0000313" key="5">
    <source>
        <dbReference type="EMBL" id="KIG12689.1"/>
    </source>
</evidence>
<dbReference type="InterPro" id="IPR030678">
    <property type="entry name" value="Peptide/Ni-bd"/>
</dbReference>
<evidence type="ECO:0000259" key="4">
    <source>
        <dbReference type="Pfam" id="PF00496"/>
    </source>
</evidence>
<dbReference type="GO" id="GO:0043190">
    <property type="term" value="C:ATP-binding cassette (ABC) transporter complex"/>
    <property type="evidence" value="ECO:0007669"/>
    <property type="project" value="InterPro"/>
</dbReference>
<organism evidence="5 6">
    <name type="scientific">Enhygromyxa salina</name>
    <dbReference type="NCBI Taxonomy" id="215803"/>
    <lineage>
        <taxon>Bacteria</taxon>
        <taxon>Pseudomonadati</taxon>
        <taxon>Myxococcota</taxon>
        <taxon>Polyangia</taxon>
        <taxon>Nannocystales</taxon>
        <taxon>Nannocystaceae</taxon>
        <taxon>Enhygromyxa</taxon>
    </lineage>
</organism>
<dbReference type="SUPFAM" id="SSF53850">
    <property type="entry name" value="Periplasmic binding protein-like II"/>
    <property type="match status" value="1"/>
</dbReference>
<protein>
    <submittedName>
        <fullName evidence="5">Oligopeptide ABC transporter, periplasmic oligopeptide-binding protein OppA</fullName>
    </submittedName>
</protein>
<dbReference type="PIRSF" id="PIRSF002741">
    <property type="entry name" value="MppA"/>
    <property type="match status" value="1"/>
</dbReference>
<reference evidence="5 6" key="1">
    <citation type="submission" date="2014-12" db="EMBL/GenBank/DDBJ databases">
        <title>Genome assembly of Enhygromyxa salina DSM 15201.</title>
        <authorList>
            <person name="Sharma G."/>
            <person name="Subramanian S."/>
        </authorList>
    </citation>
    <scope>NUCLEOTIDE SEQUENCE [LARGE SCALE GENOMIC DNA]</scope>
    <source>
        <strain evidence="5 6">DSM 15201</strain>
    </source>
</reference>
<evidence type="ECO:0000256" key="1">
    <source>
        <dbReference type="ARBA" id="ARBA00005695"/>
    </source>
</evidence>
<dbReference type="InterPro" id="IPR039424">
    <property type="entry name" value="SBP_5"/>
</dbReference>
<dbReference type="GO" id="GO:1904680">
    <property type="term" value="F:peptide transmembrane transporter activity"/>
    <property type="evidence" value="ECO:0007669"/>
    <property type="project" value="TreeGrafter"/>
</dbReference>
<dbReference type="Proteomes" id="UP000031599">
    <property type="component" value="Unassembled WGS sequence"/>
</dbReference>
<dbReference type="GO" id="GO:0015833">
    <property type="term" value="P:peptide transport"/>
    <property type="evidence" value="ECO:0007669"/>
    <property type="project" value="TreeGrafter"/>
</dbReference>